<keyword evidence="1" id="KW-0378">Hydrolase</keyword>
<reference evidence="1 2" key="1">
    <citation type="submission" date="2023-10" db="EMBL/GenBank/DDBJ databases">
        <title>Niallia locisalis sp.nov. isolated from a salt pond sample.</title>
        <authorList>
            <person name="Li X.-J."/>
            <person name="Dong L."/>
        </authorList>
    </citation>
    <scope>NUCLEOTIDE SEQUENCE [LARGE SCALE GENOMIC DNA]</scope>
    <source>
        <strain evidence="1 2">DSM 29761</strain>
    </source>
</reference>
<dbReference type="RefSeq" id="WP_338448143.1">
    <property type="nucleotide sequence ID" value="NZ_CP137640.1"/>
</dbReference>
<dbReference type="SUPFAM" id="SSF102198">
    <property type="entry name" value="Putative cyclase"/>
    <property type="match status" value="1"/>
</dbReference>
<gene>
    <name evidence="1" type="ORF">R4Z09_18085</name>
</gene>
<dbReference type="PANTHER" id="PTHR31118:SF12">
    <property type="entry name" value="CYCLASE-LIKE PROTEIN 2"/>
    <property type="match status" value="1"/>
</dbReference>
<dbReference type="PANTHER" id="PTHR31118">
    <property type="entry name" value="CYCLASE-LIKE PROTEIN 2"/>
    <property type="match status" value="1"/>
</dbReference>
<dbReference type="EMBL" id="CP137640">
    <property type="protein sequence ID" value="WVX79209.1"/>
    <property type="molecule type" value="Genomic_DNA"/>
</dbReference>
<dbReference type="GO" id="GO:0016787">
    <property type="term" value="F:hydrolase activity"/>
    <property type="evidence" value="ECO:0007669"/>
    <property type="project" value="UniProtKB-KW"/>
</dbReference>
<sequence>MKVIDLTHTISEDMPVYPGTDLPKLEVANTYEESGFKETLLTIFSHTGTHMDAPSHIFEYRTTLDAFPVEQFIGKGLVIDCSDLGEGQRITMKQIEAVKEKANQAEFLLFYTGWDKHWGTDSYFGDYPAITEEVADYLILTKKKGVGLDVIGIDPISDGNLTIHHKLFAETEIVVIENLTRLGEIGNELFTFYAMPLKYENADGAPIRAVAVLNE</sequence>
<dbReference type="EC" id="3.5.-.-" evidence="1"/>
<evidence type="ECO:0000313" key="2">
    <source>
        <dbReference type="Proteomes" id="UP001357223"/>
    </source>
</evidence>
<dbReference type="Gene3D" id="3.50.30.50">
    <property type="entry name" value="Putative cyclase"/>
    <property type="match status" value="1"/>
</dbReference>
<protein>
    <submittedName>
        <fullName evidence="1">Cyclase family protein</fullName>
        <ecNumber evidence="1">3.5.-.-</ecNumber>
    </submittedName>
</protein>
<accession>A0ABZ2C6V2</accession>
<organism evidence="1 2">
    <name type="scientific">Niallia oryzisoli</name>
    <dbReference type="NCBI Taxonomy" id="1737571"/>
    <lineage>
        <taxon>Bacteria</taxon>
        <taxon>Bacillati</taxon>
        <taxon>Bacillota</taxon>
        <taxon>Bacilli</taxon>
        <taxon>Bacillales</taxon>
        <taxon>Bacillaceae</taxon>
        <taxon>Niallia</taxon>
    </lineage>
</organism>
<keyword evidence="2" id="KW-1185">Reference proteome</keyword>
<name>A0ABZ2C6V2_9BACI</name>
<dbReference type="InterPro" id="IPR037175">
    <property type="entry name" value="KFase_sf"/>
</dbReference>
<dbReference type="InterPro" id="IPR007325">
    <property type="entry name" value="KFase/CYL"/>
</dbReference>
<evidence type="ECO:0000313" key="1">
    <source>
        <dbReference type="EMBL" id="WVX79209.1"/>
    </source>
</evidence>
<dbReference type="Proteomes" id="UP001357223">
    <property type="component" value="Chromosome"/>
</dbReference>
<proteinExistence type="predicted"/>
<dbReference type="Pfam" id="PF04199">
    <property type="entry name" value="Cyclase"/>
    <property type="match status" value="1"/>
</dbReference>